<proteinExistence type="predicted"/>
<evidence type="ECO:0000313" key="1">
    <source>
        <dbReference type="EMBL" id="RAS59559.1"/>
    </source>
</evidence>
<gene>
    <name evidence="1" type="ORF">C8D87_114171</name>
</gene>
<dbReference type="EMBL" id="QLTT01000014">
    <property type="protein sequence ID" value="RAS59559.1"/>
    <property type="molecule type" value="Genomic_DNA"/>
</dbReference>
<dbReference type="InterPro" id="IPR014942">
    <property type="entry name" value="AbiEii"/>
</dbReference>
<keyword evidence="2" id="KW-1185">Reference proteome</keyword>
<sequence length="297" mass="33255">MKSRAQNTAAKKDGRTAAELMELHFHRRLIARVFTGPTAKRWVLKGGQAMLVRWARARTSTDSDFLSDHDTVEEAVEELIAAAAERLDDEIWFRHYDTSTAVHLDRPTRTVRFKVMFGSTDLGRWVSVDVVASDHALGGPITTEPLEPAIDMDCGPWPDVRVYPIENHIADKVCAMYERRGADGIASTRYRDPVDLVLLALKAQVRGDLTHRVLHEEAARRQERGSTTCQLPEKFFVPDEKTWNSGYAKAAKDVAEIPLELRQLDAAAVLLDAFITPLLQPSPPPGNWDYATAAAWQ</sequence>
<reference evidence="1 2" key="1">
    <citation type="submission" date="2018-06" db="EMBL/GenBank/DDBJ databases">
        <title>Genomic Encyclopedia of Type Strains, Phase IV (KMG-IV): sequencing the most valuable type-strain genomes for metagenomic binning, comparative biology and taxonomic classification.</title>
        <authorList>
            <person name="Goeker M."/>
        </authorList>
    </citation>
    <scope>NUCLEOTIDE SEQUENCE [LARGE SCALE GENOMIC DNA]</scope>
    <source>
        <strain evidence="1 2">DSM 45479</strain>
    </source>
</reference>
<dbReference type="Proteomes" id="UP000248714">
    <property type="component" value="Unassembled WGS sequence"/>
</dbReference>
<protein>
    <submittedName>
        <fullName evidence="1">Nucleotidyltransferase AbiEii toxin of type IV toxin-antitoxin system</fullName>
    </submittedName>
</protein>
<comment type="caution">
    <text evidence="1">The sequence shown here is derived from an EMBL/GenBank/DDBJ whole genome shotgun (WGS) entry which is preliminary data.</text>
</comment>
<evidence type="ECO:0000313" key="2">
    <source>
        <dbReference type="Proteomes" id="UP000248714"/>
    </source>
</evidence>
<name>A0ABX9DW90_9PSEU</name>
<accession>A0ABX9DW90</accession>
<dbReference type="Pfam" id="PF08843">
    <property type="entry name" value="AbiEii"/>
    <property type="match status" value="1"/>
</dbReference>
<dbReference type="RefSeq" id="WP_233442543.1">
    <property type="nucleotide sequence ID" value="NZ_QLTT01000014.1"/>
</dbReference>
<organism evidence="1 2">
    <name type="scientific">Lentzea atacamensis</name>
    <dbReference type="NCBI Taxonomy" id="531938"/>
    <lineage>
        <taxon>Bacteria</taxon>
        <taxon>Bacillati</taxon>
        <taxon>Actinomycetota</taxon>
        <taxon>Actinomycetes</taxon>
        <taxon>Pseudonocardiales</taxon>
        <taxon>Pseudonocardiaceae</taxon>
        <taxon>Lentzea</taxon>
    </lineage>
</organism>